<reference evidence="3 4" key="1">
    <citation type="submission" date="2019-04" db="EMBL/GenBank/DDBJ databases">
        <title>Draft genome sequences of Streptomyces avermitilis NBRC 14893.</title>
        <authorList>
            <person name="Komaki H."/>
            <person name="Tamura T."/>
            <person name="Hosoyama A."/>
        </authorList>
    </citation>
    <scope>NUCLEOTIDE SEQUENCE [LARGE SCALE GENOMIC DNA]</scope>
    <source>
        <strain evidence="3 4">NBRC 14893</strain>
    </source>
</reference>
<dbReference type="InterPro" id="IPR008279">
    <property type="entry name" value="PEP-util_enz_mobile_dom"/>
</dbReference>
<dbReference type="Pfam" id="PF00391">
    <property type="entry name" value="PEP-utilizers"/>
    <property type="match status" value="1"/>
</dbReference>
<dbReference type="SUPFAM" id="SSF52009">
    <property type="entry name" value="Phosphohistidine domain"/>
    <property type="match status" value="1"/>
</dbReference>
<dbReference type="EMBL" id="BJHX01000001">
    <property type="protein sequence ID" value="GDY63459.1"/>
    <property type="molecule type" value="Genomic_DNA"/>
</dbReference>
<dbReference type="Gene3D" id="3.50.30.10">
    <property type="entry name" value="Phosphohistidine domain"/>
    <property type="match status" value="1"/>
</dbReference>
<dbReference type="AlphaFoldDB" id="A0A4D4LZ85"/>
<organism evidence="3 4">
    <name type="scientific">Streptomyces avermitilis</name>
    <dbReference type="NCBI Taxonomy" id="33903"/>
    <lineage>
        <taxon>Bacteria</taxon>
        <taxon>Bacillati</taxon>
        <taxon>Actinomycetota</taxon>
        <taxon>Actinomycetes</taxon>
        <taxon>Kitasatosporales</taxon>
        <taxon>Streptomycetaceae</taxon>
        <taxon>Streptomyces</taxon>
    </lineage>
</organism>
<accession>A0A4D4LZ85</accession>
<protein>
    <recommendedName>
        <fullName evidence="2">PEP-utilising enzyme mobile domain-containing protein</fullName>
    </recommendedName>
</protein>
<dbReference type="PANTHER" id="PTHR43615">
    <property type="entry name" value="PHOSPHOENOLPYRUVATE SYNTHASE-RELATED"/>
    <property type="match status" value="1"/>
</dbReference>
<comment type="caution">
    <text evidence="3">The sequence shown here is derived from an EMBL/GenBank/DDBJ whole genome shotgun (WGS) entry which is preliminary data.</text>
</comment>
<dbReference type="InterPro" id="IPR051549">
    <property type="entry name" value="PEP_Utilizing_Enz"/>
</dbReference>
<dbReference type="Proteomes" id="UP000302139">
    <property type="component" value="Unassembled WGS sequence"/>
</dbReference>
<evidence type="ECO:0000313" key="4">
    <source>
        <dbReference type="Proteomes" id="UP000302139"/>
    </source>
</evidence>
<evidence type="ECO:0000256" key="1">
    <source>
        <dbReference type="SAM" id="MobiDB-lite"/>
    </source>
</evidence>
<evidence type="ECO:0000313" key="3">
    <source>
        <dbReference type="EMBL" id="GDY63459.1"/>
    </source>
</evidence>
<dbReference type="GO" id="GO:0016772">
    <property type="term" value="F:transferase activity, transferring phosphorus-containing groups"/>
    <property type="evidence" value="ECO:0007669"/>
    <property type="project" value="InterPro"/>
</dbReference>
<sequence>MGEVLRASPRLGWAYVTQPRRLRQFLRWWDELMAQWPSFEDCTADELVARYRTMWAEAEHRWGITMVSSYFALVALTCADSLLKRWAPEGSALLPRLLGGGRPNRTLASVRSSIALAERVAADPALRTAVLERPEREVWEEIASSVHGEAVAEEFDRHLRTYGDRALHDLKLEVRTPRQEPWQIVPALRPFITQGLTVAANEADEAAARRAARHALREACPNPLRRAVLSGVLASLRFSVKAREDTRFCRSQLYGVSREVMWRLAERLVEAGMLDRASDIVHLQAEEVLGAFDGTLPETDLRAVARRREARQDARAATPDPPAYFTVPGGLPVPVALASRRDTRPRAGLARDGVLRGIASSSGRARGRALVVRDTRVPPEQCVDRILIAKETDPGWLALMMAARGIVVERGSLVSHTAISGRLLGVPTVVAVTDAMTAVPDGAWVEIDGDAGTVRPLTAAEAAQCEAAEAARRDADDADDADDAAHRKADDATASGRDHSDSAAPGRGDPDGTAPGHDGTTAARGEA</sequence>
<feature type="domain" description="PEP-utilising enzyme mobile" evidence="2">
    <location>
        <begin position="385"/>
        <end position="452"/>
    </location>
</feature>
<gene>
    <name evidence="3" type="ORF">SAV14893_028520</name>
</gene>
<evidence type="ECO:0000259" key="2">
    <source>
        <dbReference type="Pfam" id="PF00391"/>
    </source>
</evidence>
<feature type="compositionally biased region" description="Basic and acidic residues" evidence="1">
    <location>
        <begin position="483"/>
        <end position="501"/>
    </location>
</feature>
<name>A0A4D4LZ85_STRAX</name>
<proteinExistence type="predicted"/>
<dbReference type="PANTHER" id="PTHR43615:SF1">
    <property type="entry name" value="PPDK_N DOMAIN-CONTAINING PROTEIN"/>
    <property type="match status" value="1"/>
</dbReference>
<feature type="region of interest" description="Disordered" evidence="1">
    <location>
        <begin position="465"/>
        <end position="527"/>
    </location>
</feature>
<dbReference type="InterPro" id="IPR036637">
    <property type="entry name" value="Phosphohistidine_dom_sf"/>
</dbReference>